<evidence type="ECO:0000256" key="1">
    <source>
        <dbReference type="SAM" id="Coils"/>
    </source>
</evidence>
<dbReference type="Proteomes" id="UP000596661">
    <property type="component" value="Chromosome 4"/>
</dbReference>
<accession>A0A803PGB6</accession>
<protein>
    <submittedName>
        <fullName evidence="2">Uncharacterized protein</fullName>
    </submittedName>
</protein>
<name>A0A803PGB6_CANSA</name>
<dbReference type="AlphaFoldDB" id="A0A803PGB6"/>
<dbReference type="EnsemblPlants" id="evm.model.04.2309">
    <property type="protein sequence ID" value="cds.evm.model.04.2309"/>
    <property type="gene ID" value="evm.TU.04.2309"/>
</dbReference>
<keyword evidence="1" id="KW-0175">Coiled coil</keyword>
<dbReference type="Gramene" id="evm.model.04.2309">
    <property type="protein sequence ID" value="cds.evm.model.04.2309"/>
    <property type="gene ID" value="evm.TU.04.2309"/>
</dbReference>
<reference evidence="2" key="1">
    <citation type="submission" date="2018-11" db="EMBL/GenBank/DDBJ databases">
        <authorList>
            <person name="Grassa J C."/>
        </authorList>
    </citation>
    <scope>NUCLEOTIDE SEQUENCE [LARGE SCALE GENOMIC DNA]</scope>
</reference>
<evidence type="ECO:0000313" key="2">
    <source>
        <dbReference type="EnsemblPlants" id="cds.evm.model.04.2309"/>
    </source>
</evidence>
<feature type="coiled-coil region" evidence="1">
    <location>
        <begin position="55"/>
        <end position="82"/>
    </location>
</feature>
<evidence type="ECO:0000313" key="3">
    <source>
        <dbReference type="Proteomes" id="UP000596661"/>
    </source>
</evidence>
<reference evidence="2" key="2">
    <citation type="submission" date="2021-03" db="UniProtKB">
        <authorList>
            <consortium name="EnsemblPlants"/>
        </authorList>
    </citation>
    <scope>IDENTIFICATION</scope>
</reference>
<proteinExistence type="predicted"/>
<keyword evidence="3" id="KW-1185">Reference proteome</keyword>
<sequence>MPTLAGKSMLAKDVQIKKFALLLPKALIQSAGTLSEFHDIQLEYRDSVEENRMVKLPLEAEKERIEREIRKQERKLFIVESAISMRALQPQVKAIQQRYWGSSLECRFFSEWNSATIVSIGPPKEEKKDGKKDMSVKMHGLECSSTHCQVEKVVRCSP</sequence>
<dbReference type="EMBL" id="UZAU01000407">
    <property type="status" value="NOT_ANNOTATED_CDS"/>
    <property type="molecule type" value="Genomic_DNA"/>
</dbReference>
<organism evidence="2 3">
    <name type="scientific">Cannabis sativa</name>
    <name type="common">Hemp</name>
    <name type="synonym">Marijuana</name>
    <dbReference type="NCBI Taxonomy" id="3483"/>
    <lineage>
        <taxon>Eukaryota</taxon>
        <taxon>Viridiplantae</taxon>
        <taxon>Streptophyta</taxon>
        <taxon>Embryophyta</taxon>
        <taxon>Tracheophyta</taxon>
        <taxon>Spermatophyta</taxon>
        <taxon>Magnoliopsida</taxon>
        <taxon>eudicotyledons</taxon>
        <taxon>Gunneridae</taxon>
        <taxon>Pentapetalae</taxon>
        <taxon>rosids</taxon>
        <taxon>fabids</taxon>
        <taxon>Rosales</taxon>
        <taxon>Cannabaceae</taxon>
        <taxon>Cannabis</taxon>
    </lineage>
</organism>